<dbReference type="Proteomes" id="UP000001807">
    <property type="component" value="Plasmid lp25"/>
</dbReference>
<dbReference type="AlphaFoldDB" id="O50717"/>
<dbReference type="PIR" id="H70226">
    <property type="entry name" value="H70226"/>
</dbReference>
<dbReference type="EMBL" id="AE000785">
    <property type="protein sequence ID" value="AAC66024.1"/>
    <property type="molecule type" value="Genomic_DNA"/>
</dbReference>
<geneLocation type="plasmid" evidence="1 2">
    <name>lp25</name>
</geneLocation>
<dbReference type="InterPro" id="IPR003459">
    <property type="entry name" value="Borrelia_plasmid_OrfA"/>
</dbReference>
<reference evidence="1 2" key="1">
    <citation type="journal article" date="1997" name="Nature">
        <title>Genomic sequence of a Lyme disease spirochaete, Borrelia burgdorferi.</title>
        <authorList>
            <person name="Fraser C.M."/>
            <person name="Casjens S."/>
            <person name="Huang W.M."/>
            <person name="Sutton G.G."/>
            <person name="Clayton R."/>
            <person name="Lathigra R."/>
            <person name="White O."/>
            <person name="Ketchum K.A."/>
            <person name="Dodson R."/>
            <person name="Hickey E.K."/>
            <person name="Gwinn M."/>
            <person name="Dougherty B."/>
            <person name="Tomb J.F."/>
            <person name="Fleischmann R.D."/>
            <person name="Richardson D."/>
            <person name="Peterson J."/>
            <person name="Kerlavage A.R."/>
            <person name="Quackenbush J."/>
            <person name="Salzberg S."/>
            <person name="Hanson M."/>
            <person name="van Vugt R."/>
            <person name="Palmer N."/>
            <person name="Adams M.D."/>
            <person name="Gocayne J."/>
            <person name="Weidman J."/>
            <person name="Utterback T."/>
            <person name="Watthey L."/>
            <person name="McDonald L."/>
            <person name="Artiach P."/>
            <person name="Bowman C."/>
            <person name="Garland S."/>
            <person name="Fuji C."/>
            <person name="Cotton M.D."/>
            <person name="Horst K."/>
            <person name="Roberts K."/>
            <person name="Hatch B."/>
            <person name="Smith H.O."/>
            <person name="Venter J.C."/>
        </authorList>
    </citation>
    <scope>NUCLEOTIDE SEQUENCE [LARGE SCALE GENOMIC DNA]</scope>
    <source>
        <strain evidence="2">ATCC 35210 / DSM 4680 / CIP 102532 / B31</strain>
    </source>
</reference>
<dbReference type="OrthoDB" id="352845at2"/>
<accession>O50717</accession>
<dbReference type="PATRIC" id="fig|224326.49.peg.1282"/>
<keyword evidence="2" id="KW-1185">Reference proteome</keyword>
<evidence type="ECO:0000313" key="2">
    <source>
        <dbReference type="Proteomes" id="UP000001807"/>
    </source>
</evidence>
<organism evidence="1 2">
    <name type="scientific">Borreliella burgdorferi (strain ATCC 35210 / DSM 4680 / CIP 102532 / B31)</name>
    <name type="common">Borrelia burgdorferi</name>
    <dbReference type="NCBI Taxonomy" id="224326"/>
    <lineage>
        <taxon>Bacteria</taxon>
        <taxon>Pseudomonadati</taxon>
        <taxon>Spirochaetota</taxon>
        <taxon>Spirochaetia</taxon>
        <taxon>Spirochaetales</taxon>
        <taxon>Borreliaceae</taxon>
        <taxon>Borreliella</taxon>
    </lineage>
</organism>
<dbReference type="HOGENOM" id="CLU_066594_0_0_12"/>
<evidence type="ECO:0000313" key="1">
    <source>
        <dbReference type="EMBL" id="AAC66024.1"/>
    </source>
</evidence>
<proteinExistence type="predicted"/>
<name>O50717_BORBU</name>
<protein>
    <recommendedName>
        <fullName evidence="3">Borrelia family protein PFam57/62</fullName>
    </recommendedName>
</protein>
<dbReference type="KEGG" id="bbu:BB_E21"/>
<evidence type="ECO:0008006" key="3">
    <source>
        <dbReference type="Google" id="ProtNLM"/>
    </source>
</evidence>
<dbReference type="EnsemblBacteria" id="AAC66024">
    <property type="protein sequence ID" value="AAC66024"/>
    <property type="gene ID" value="BB_E21"/>
</dbReference>
<dbReference type="Pfam" id="PF02414">
    <property type="entry name" value="Borrelia_orfA"/>
    <property type="match status" value="1"/>
</dbReference>
<keyword evidence="1" id="KW-0614">Plasmid</keyword>
<gene>
    <name evidence="1" type="ordered locus">BB_E21</name>
</gene>
<sequence>MLYYVRVYKKPSEVEEAEVKVNKSLQIQSKYQHKLIALIATLEYINKNKKKYNQSDILYCFNSNLRRNGQKEVSIKTLRNYFYKLEKLNITINYYRHLGINMGTEIYYALRHSKKDCYNLLNQHFRNKKTERFQRRVNVYIKINYDKKDNVKNGECLNNKYKKEERETERKKRINKLKLKKYAKKCNFDNEISSFIINLNLKKETTIKLFKFIIKEKYYFKKENKCNLQKTLQNKKRDLISILRKTQKILIKEGCDKKKIKTQIQNTYQKYKNKPHFILESNKYKDFDQIIKKIKDDTNKTEPQKHKDNIETNIYNILLDQLHRKTNTTNLRSKIKEYLNKQNKLEYKKIFNNQYYNEIIKLIESQNIYKNSYIN</sequence>